<accession>A0AAD4GAI5</accession>
<reference evidence="2" key="1">
    <citation type="submission" date="2019-10" db="EMBL/GenBank/DDBJ databases">
        <authorList>
            <consortium name="DOE Joint Genome Institute"/>
            <person name="Kuo A."/>
            <person name="Miyauchi S."/>
            <person name="Kiss E."/>
            <person name="Drula E."/>
            <person name="Kohler A."/>
            <person name="Sanchez-Garcia M."/>
            <person name="Andreopoulos B."/>
            <person name="Barry K.W."/>
            <person name="Bonito G."/>
            <person name="Buee M."/>
            <person name="Carver A."/>
            <person name="Chen C."/>
            <person name="Cichocki N."/>
            <person name="Clum A."/>
            <person name="Culley D."/>
            <person name="Crous P.W."/>
            <person name="Fauchery L."/>
            <person name="Girlanda M."/>
            <person name="Hayes R."/>
            <person name="Keri Z."/>
            <person name="LaButti K."/>
            <person name="Lipzen A."/>
            <person name="Lombard V."/>
            <person name="Magnuson J."/>
            <person name="Maillard F."/>
            <person name="Morin E."/>
            <person name="Murat C."/>
            <person name="Nolan M."/>
            <person name="Ohm R."/>
            <person name="Pangilinan J."/>
            <person name="Pereira M."/>
            <person name="Perotto S."/>
            <person name="Peter M."/>
            <person name="Riley R."/>
            <person name="Sitrit Y."/>
            <person name="Stielow B."/>
            <person name="Szollosi G."/>
            <person name="Zifcakova L."/>
            <person name="Stursova M."/>
            <person name="Spatafora J.W."/>
            <person name="Tedersoo L."/>
            <person name="Vaario L.-M."/>
            <person name="Yamada A."/>
            <person name="Yan M."/>
            <person name="Wang P."/>
            <person name="Xu J."/>
            <person name="Bruns T."/>
            <person name="Baldrian P."/>
            <person name="Vilgalys R."/>
            <person name="Henrissat B."/>
            <person name="Grigoriev I.V."/>
            <person name="Hibbett D."/>
            <person name="Nagy L.G."/>
            <person name="Martin F.M."/>
        </authorList>
    </citation>
    <scope>NUCLEOTIDE SEQUENCE</scope>
    <source>
        <strain evidence="2">BED1</strain>
    </source>
</reference>
<feature type="compositionally biased region" description="Basic and acidic residues" evidence="1">
    <location>
        <begin position="598"/>
        <end position="619"/>
    </location>
</feature>
<dbReference type="GO" id="GO:0042594">
    <property type="term" value="P:response to starvation"/>
    <property type="evidence" value="ECO:0007669"/>
    <property type="project" value="TreeGrafter"/>
</dbReference>
<feature type="compositionally biased region" description="Low complexity" evidence="1">
    <location>
        <begin position="302"/>
        <end position="311"/>
    </location>
</feature>
<dbReference type="PANTHER" id="PTHR13268">
    <property type="entry name" value="BREAST CARCINOMA AMPLIFIED SEQUENCE 3"/>
    <property type="match status" value="1"/>
</dbReference>
<feature type="region of interest" description="Disordered" evidence="1">
    <location>
        <begin position="302"/>
        <end position="334"/>
    </location>
</feature>
<feature type="region of interest" description="Disordered" evidence="1">
    <location>
        <begin position="595"/>
        <end position="663"/>
    </location>
</feature>
<protein>
    <submittedName>
        <fullName evidence="2">Uncharacterized protein</fullName>
    </submittedName>
</protein>
<evidence type="ECO:0000256" key="1">
    <source>
        <dbReference type="SAM" id="MobiDB-lite"/>
    </source>
</evidence>
<dbReference type="Proteomes" id="UP001194468">
    <property type="component" value="Unassembled WGS sequence"/>
</dbReference>
<dbReference type="PANTHER" id="PTHR13268:SF0">
    <property type="entry name" value="BCAS3 MICROTUBULE ASSOCIATED CELL MIGRATION FACTOR"/>
    <property type="match status" value="1"/>
</dbReference>
<dbReference type="EMBL" id="WHUW01000042">
    <property type="protein sequence ID" value="KAF8432223.1"/>
    <property type="molecule type" value="Genomic_DNA"/>
</dbReference>
<evidence type="ECO:0000313" key="3">
    <source>
        <dbReference type="Proteomes" id="UP001194468"/>
    </source>
</evidence>
<feature type="compositionally biased region" description="Polar residues" evidence="1">
    <location>
        <begin position="313"/>
        <end position="323"/>
    </location>
</feature>
<name>A0AAD4GAI5_BOLED</name>
<evidence type="ECO:0000313" key="2">
    <source>
        <dbReference type="EMBL" id="KAF8432223.1"/>
    </source>
</evidence>
<feature type="region of interest" description="Disordered" evidence="1">
    <location>
        <begin position="41"/>
        <end position="72"/>
    </location>
</feature>
<gene>
    <name evidence="2" type="ORF">L210DRAFT_3507566</name>
</gene>
<sequence>MLENFSRMVRNYVPTFITVPTAAPSPPRVSMPVSFGNFMGHSPTHLSERESLTSSTPPSERRRVRRSSESGQHFSRLRASVFGSPEVQTSTLGSEDGEVIRDNHLLTAYPTVAEGDTVLWRVLFLGYFSGFQMWNCNNLASISEVSNLSAPSCGYVSFAAALPPPDKDEAQLSSLLPLIGVIKLFTVIGTANPPTLPILSIPIANWAPSPEDDAPWHVYSPRRGRLPGTIGTLKGTVHIFAVNPYGGQPDLRSHMDTRIWNVDKPPLSVELAPVARLRSTRITGADGFRSDLSFTFVSGSETTLPTTLLPPQMASSPSTSSGRSDLPPTHSSHRQHNFKDVLVFNASGGVLSLRRITLEIPFASPITSLATSISLPGVGAAGRLSASPPVQTRSPIRDASKTRSGLTQQMLEAATELLASACGIVDVRAFTRSRSAFNLYFLFSTLGEDYHALIRRHRVAISGAKIDVRKEVEASAFAGSSGADFVEDLSFPSDQVHSRSRSHSHMHAHGPSSFDEPLASAMSAEMAYDRSAGAGRAMIPMLPNGAAQQSTRTRPGTSWSGSGTRAALSGMSMSGGVPIRVMGGVGGMIRREMHRVRGGREREREREPATTESEGRVPLEFDEEGEDFGKGVPVVAGEGEGISEGDGEDLWRVWSEEDRVDQC</sequence>
<feature type="region of interest" description="Disordered" evidence="1">
    <location>
        <begin position="545"/>
        <end position="572"/>
    </location>
</feature>
<feature type="region of interest" description="Disordered" evidence="1">
    <location>
        <begin position="495"/>
        <end position="514"/>
    </location>
</feature>
<feature type="compositionally biased region" description="Basic residues" evidence="1">
    <location>
        <begin position="498"/>
        <end position="508"/>
    </location>
</feature>
<feature type="compositionally biased region" description="Basic and acidic residues" evidence="1">
    <location>
        <begin position="649"/>
        <end position="663"/>
    </location>
</feature>
<organism evidence="2 3">
    <name type="scientific">Boletus edulis BED1</name>
    <dbReference type="NCBI Taxonomy" id="1328754"/>
    <lineage>
        <taxon>Eukaryota</taxon>
        <taxon>Fungi</taxon>
        <taxon>Dikarya</taxon>
        <taxon>Basidiomycota</taxon>
        <taxon>Agaricomycotina</taxon>
        <taxon>Agaricomycetes</taxon>
        <taxon>Agaricomycetidae</taxon>
        <taxon>Boletales</taxon>
        <taxon>Boletineae</taxon>
        <taxon>Boletaceae</taxon>
        <taxon>Boletoideae</taxon>
        <taxon>Boletus</taxon>
    </lineage>
</organism>
<dbReference type="GO" id="GO:0005737">
    <property type="term" value="C:cytoplasm"/>
    <property type="evidence" value="ECO:0007669"/>
    <property type="project" value="TreeGrafter"/>
</dbReference>
<comment type="caution">
    <text evidence="2">The sequence shown here is derived from an EMBL/GenBank/DDBJ whole genome shotgun (WGS) entry which is preliminary data.</text>
</comment>
<proteinExistence type="predicted"/>
<dbReference type="InterPro" id="IPR045142">
    <property type="entry name" value="BCAS3-like"/>
</dbReference>
<keyword evidence="3" id="KW-1185">Reference proteome</keyword>
<feature type="region of interest" description="Disordered" evidence="1">
    <location>
        <begin position="384"/>
        <end position="403"/>
    </location>
</feature>
<feature type="compositionally biased region" description="Polar residues" evidence="1">
    <location>
        <begin position="546"/>
        <end position="563"/>
    </location>
</feature>
<dbReference type="AlphaFoldDB" id="A0AAD4GAI5"/>
<dbReference type="GO" id="GO:0006914">
    <property type="term" value="P:autophagy"/>
    <property type="evidence" value="ECO:0007669"/>
    <property type="project" value="InterPro"/>
</dbReference>
<reference evidence="2" key="2">
    <citation type="journal article" date="2020" name="Nat. Commun.">
        <title>Large-scale genome sequencing of mycorrhizal fungi provides insights into the early evolution of symbiotic traits.</title>
        <authorList>
            <person name="Miyauchi S."/>
            <person name="Kiss E."/>
            <person name="Kuo A."/>
            <person name="Drula E."/>
            <person name="Kohler A."/>
            <person name="Sanchez-Garcia M."/>
            <person name="Morin E."/>
            <person name="Andreopoulos B."/>
            <person name="Barry K.W."/>
            <person name="Bonito G."/>
            <person name="Buee M."/>
            <person name="Carver A."/>
            <person name="Chen C."/>
            <person name="Cichocki N."/>
            <person name="Clum A."/>
            <person name="Culley D."/>
            <person name="Crous P.W."/>
            <person name="Fauchery L."/>
            <person name="Girlanda M."/>
            <person name="Hayes R.D."/>
            <person name="Keri Z."/>
            <person name="LaButti K."/>
            <person name="Lipzen A."/>
            <person name="Lombard V."/>
            <person name="Magnuson J."/>
            <person name="Maillard F."/>
            <person name="Murat C."/>
            <person name="Nolan M."/>
            <person name="Ohm R.A."/>
            <person name="Pangilinan J."/>
            <person name="Pereira M.F."/>
            <person name="Perotto S."/>
            <person name="Peter M."/>
            <person name="Pfister S."/>
            <person name="Riley R."/>
            <person name="Sitrit Y."/>
            <person name="Stielow J.B."/>
            <person name="Szollosi G."/>
            <person name="Zifcakova L."/>
            <person name="Stursova M."/>
            <person name="Spatafora J.W."/>
            <person name="Tedersoo L."/>
            <person name="Vaario L.M."/>
            <person name="Yamada A."/>
            <person name="Yan M."/>
            <person name="Wang P."/>
            <person name="Xu J."/>
            <person name="Bruns T."/>
            <person name="Baldrian P."/>
            <person name="Vilgalys R."/>
            <person name="Dunand C."/>
            <person name="Henrissat B."/>
            <person name="Grigoriev I.V."/>
            <person name="Hibbett D."/>
            <person name="Nagy L.G."/>
            <person name="Martin F.M."/>
        </authorList>
    </citation>
    <scope>NUCLEOTIDE SEQUENCE</scope>
    <source>
        <strain evidence="2">BED1</strain>
    </source>
</reference>